<keyword evidence="2" id="KW-0645">Protease</keyword>
<sequence length="375" mass="38412">MKKALGAVAGLCATGSLLALPLLGYAASNASATTCPVGGEQSVDSTAVAKQVKAILDGGEKDSVSVPGLDAPAEQIPHAKTIQATGVAMNVPPRGQVVALATALQESGLRNLNYGDRDSLGLFQQRPSQGWGSATEVLDPVHTSTKFYEGLKKVSGWESLSVTQAAQAVQLSGYPEAYAKWEPLATALQRAIEPLLTKGDDASSAPSGLGGVPAAAGGCTTGADGTDFGTIPPGSVPDEYQIPADAPAKVQTAIRWALGQLDTPYQWGGSCADSHGKDPMGRCDCSSLMQGAYKAAGVSLTRTTYTQVKEGKPVAVGSVRAGDLLFTEGSAATPEHVGMAIGHGLIVHAPKTGDVVRITTLASWKPQILAARRVV</sequence>
<name>A0A5D4JMA8_9ACTN</name>
<evidence type="ECO:0000313" key="7">
    <source>
        <dbReference type="EMBL" id="TYR65380.1"/>
    </source>
</evidence>
<dbReference type="SUPFAM" id="SSF54001">
    <property type="entry name" value="Cysteine proteinases"/>
    <property type="match status" value="1"/>
</dbReference>
<evidence type="ECO:0000256" key="4">
    <source>
        <dbReference type="ARBA" id="ARBA00022807"/>
    </source>
</evidence>
<dbReference type="Pfam" id="PF00877">
    <property type="entry name" value="NLPC_P60"/>
    <property type="match status" value="1"/>
</dbReference>
<accession>A0A5D4JMA8</accession>
<evidence type="ECO:0000256" key="2">
    <source>
        <dbReference type="ARBA" id="ARBA00022670"/>
    </source>
</evidence>
<dbReference type="EMBL" id="VSZQ01000024">
    <property type="protein sequence ID" value="TYR65380.1"/>
    <property type="molecule type" value="Genomic_DNA"/>
</dbReference>
<keyword evidence="4" id="KW-0788">Thiol protease</keyword>
<evidence type="ECO:0000256" key="1">
    <source>
        <dbReference type="ARBA" id="ARBA00007074"/>
    </source>
</evidence>
<dbReference type="Gene3D" id="3.90.1720.10">
    <property type="entry name" value="endopeptidase domain like (from Nostoc punctiforme)"/>
    <property type="match status" value="1"/>
</dbReference>
<comment type="similarity">
    <text evidence="1">Belongs to the peptidase C40 family.</text>
</comment>
<feature type="domain" description="NlpC/P60" evidence="6">
    <location>
        <begin position="247"/>
        <end position="375"/>
    </location>
</feature>
<gene>
    <name evidence="7" type="ORF">FY004_06610</name>
</gene>
<comment type="caution">
    <text evidence="7">The sequence shown here is derived from an EMBL/GenBank/DDBJ whole genome shotgun (WGS) entry which is preliminary data.</text>
</comment>
<dbReference type="PROSITE" id="PS51935">
    <property type="entry name" value="NLPC_P60"/>
    <property type="match status" value="1"/>
</dbReference>
<dbReference type="InterPro" id="IPR051794">
    <property type="entry name" value="PG_Endopeptidase_C40"/>
</dbReference>
<evidence type="ECO:0000259" key="6">
    <source>
        <dbReference type="PROSITE" id="PS51935"/>
    </source>
</evidence>
<dbReference type="GO" id="GO:0008234">
    <property type="term" value="F:cysteine-type peptidase activity"/>
    <property type="evidence" value="ECO:0007669"/>
    <property type="project" value="UniProtKB-KW"/>
</dbReference>
<proteinExistence type="inferred from homology"/>
<reference evidence="7 8" key="1">
    <citation type="submission" date="2019-08" db="EMBL/GenBank/DDBJ databases">
        <title>Draft genome for granaticin producer strain Streptomyces parvus C05.</title>
        <authorList>
            <person name="Gonzalez-Pimentel J.L."/>
        </authorList>
    </citation>
    <scope>NUCLEOTIDE SEQUENCE [LARGE SCALE GENOMIC DNA]</scope>
    <source>
        <strain evidence="7 8">C05</strain>
    </source>
</reference>
<dbReference type="GO" id="GO:0006508">
    <property type="term" value="P:proteolysis"/>
    <property type="evidence" value="ECO:0007669"/>
    <property type="project" value="UniProtKB-KW"/>
</dbReference>
<feature type="signal peptide" evidence="5">
    <location>
        <begin position="1"/>
        <end position="19"/>
    </location>
</feature>
<keyword evidence="5" id="KW-0732">Signal</keyword>
<evidence type="ECO:0000256" key="3">
    <source>
        <dbReference type="ARBA" id="ARBA00022801"/>
    </source>
</evidence>
<feature type="chain" id="PRO_5038808806" evidence="5">
    <location>
        <begin position="20"/>
        <end position="375"/>
    </location>
</feature>
<organism evidence="7 8">
    <name type="scientific">Streptomyces parvus</name>
    <dbReference type="NCBI Taxonomy" id="66428"/>
    <lineage>
        <taxon>Bacteria</taxon>
        <taxon>Bacillati</taxon>
        <taxon>Actinomycetota</taxon>
        <taxon>Actinomycetes</taxon>
        <taxon>Kitasatosporales</taxon>
        <taxon>Streptomycetaceae</taxon>
        <taxon>Streptomyces</taxon>
    </lineage>
</organism>
<dbReference type="InterPro" id="IPR038765">
    <property type="entry name" value="Papain-like_cys_pep_sf"/>
</dbReference>
<dbReference type="Proteomes" id="UP000323242">
    <property type="component" value="Unassembled WGS sequence"/>
</dbReference>
<keyword evidence="8" id="KW-1185">Reference proteome</keyword>
<evidence type="ECO:0000313" key="8">
    <source>
        <dbReference type="Proteomes" id="UP000323242"/>
    </source>
</evidence>
<dbReference type="InterPro" id="IPR000064">
    <property type="entry name" value="NLP_P60_dom"/>
</dbReference>
<protein>
    <submittedName>
        <fullName evidence="7">NlpC/P60 family protein</fullName>
    </submittedName>
</protein>
<dbReference type="AlphaFoldDB" id="A0A5D4JMA8"/>
<dbReference type="PANTHER" id="PTHR47359:SF3">
    <property type="entry name" value="NLP_P60 DOMAIN-CONTAINING PROTEIN-RELATED"/>
    <property type="match status" value="1"/>
</dbReference>
<keyword evidence="3" id="KW-0378">Hydrolase</keyword>
<dbReference type="RefSeq" id="WP_148901786.1">
    <property type="nucleotide sequence ID" value="NZ_VSZQ01000024.1"/>
</dbReference>
<evidence type="ECO:0000256" key="5">
    <source>
        <dbReference type="SAM" id="SignalP"/>
    </source>
</evidence>
<dbReference type="PANTHER" id="PTHR47359">
    <property type="entry name" value="PEPTIDOGLYCAN DL-ENDOPEPTIDASE CWLO"/>
    <property type="match status" value="1"/>
</dbReference>